<evidence type="ECO:0000313" key="1">
    <source>
        <dbReference type="EMBL" id="MBB4631630.1"/>
    </source>
</evidence>
<name>A0A7W7B073_9SPHN</name>
<comment type="caution">
    <text evidence="1">The sequence shown here is derived from an EMBL/GenBank/DDBJ whole genome shotgun (WGS) entry which is preliminary data.</text>
</comment>
<proteinExistence type="predicted"/>
<reference evidence="1 2" key="1">
    <citation type="submission" date="2020-08" db="EMBL/GenBank/DDBJ databases">
        <title>Genomic Encyclopedia of Type Strains, Phase IV (KMG-IV): sequencing the most valuable type-strain genomes for metagenomic binning, comparative biology and taxonomic classification.</title>
        <authorList>
            <person name="Goeker M."/>
        </authorList>
    </citation>
    <scope>NUCLEOTIDE SEQUENCE [LARGE SCALE GENOMIC DNA]</scope>
    <source>
        <strain evidence="1 2">DSM 17328</strain>
    </source>
</reference>
<sequence length="176" mass="18483">MIPDLDLQLQVVIKALKDTVMPAVDPAHRMAIEQLGLSIATLSMVRERLPLAGLREWQDLANAIALGRATVAEVSSAVLEQAIGDGAALLDEARPAPGARTAATRAVLSAVSMAVREADDGSETALMRTIVEASRPALDLARAWSKSAGFEPDPDEVPEVVALLTGTVGVQRTGVR</sequence>
<dbReference type="EMBL" id="JACHNZ010000011">
    <property type="protein sequence ID" value="MBB4631630.1"/>
    <property type="molecule type" value="Genomic_DNA"/>
</dbReference>
<dbReference type="AlphaFoldDB" id="A0A7W7B073"/>
<keyword evidence="2" id="KW-1185">Reference proteome</keyword>
<organism evidence="1 2">
    <name type="scientific">Sphingosinicella soli</name>
    <dbReference type="NCBI Taxonomy" id="333708"/>
    <lineage>
        <taxon>Bacteria</taxon>
        <taxon>Pseudomonadati</taxon>
        <taxon>Pseudomonadota</taxon>
        <taxon>Alphaproteobacteria</taxon>
        <taxon>Sphingomonadales</taxon>
        <taxon>Sphingosinicellaceae</taxon>
        <taxon>Sphingosinicella</taxon>
    </lineage>
</organism>
<evidence type="ECO:0000313" key="2">
    <source>
        <dbReference type="Proteomes" id="UP000566324"/>
    </source>
</evidence>
<dbReference type="Proteomes" id="UP000566324">
    <property type="component" value="Unassembled WGS sequence"/>
</dbReference>
<accession>A0A7W7B073</accession>
<gene>
    <name evidence="1" type="ORF">GGQ98_001242</name>
</gene>
<dbReference type="RefSeq" id="WP_184066659.1">
    <property type="nucleotide sequence ID" value="NZ_JACHNZ010000011.1"/>
</dbReference>
<protein>
    <submittedName>
        <fullName evidence="1">Uncharacterized protein</fullName>
    </submittedName>
</protein>